<protein>
    <recommendedName>
        <fullName evidence="8">Probable DNA 3'-5' helicase RecG</fullName>
    </recommendedName>
</protein>
<keyword evidence="4 11" id="KW-0347">Helicase</keyword>
<dbReference type="SUPFAM" id="SSF52540">
    <property type="entry name" value="P-loop containing nucleoside triphosphate hydrolases"/>
    <property type="match status" value="1"/>
</dbReference>
<dbReference type="InterPro" id="IPR001650">
    <property type="entry name" value="Helicase_C-like"/>
</dbReference>
<keyword evidence="3" id="KW-0378">Hydrolase</keyword>
<dbReference type="PANTHER" id="PTHR47964">
    <property type="entry name" value="ATP-DEPENDENT DNA HELICASE HOMOLOG RECG, CHLOROPLASTIC"/>
    <property type="match status" value="1"/>
</dbReference>
<dbReference type="GO" id="GO:0003678">
    <property type="term" value="F:DNA helicase activity"/>
    <property type="evidence" value="ECO:0007669"/>
    <property type="project" value="TreeGrafter"/>
</dbReference>
<dbReference type="InterPro" id="IPR014001">
    <property type="entry name" value="Helicase_ATP-bd"/>
</dbReference>
<dbReference type="InterPro" id="IPR047112">
    <property type="entry name" value="RecG/Mfd"/>
</dbReference>
<evidence type="ECO:0000256" key="4">
    <source>
        <dbReference type="ARBA" id="ARBA00022806"/>
    </source>
</evidence>
<dbReference type="SUPFAM" id="SSF50249">
    <property type="entry name" value="Nucleic acid-binding proteins"/>
    <property type="match status" value="1"/>
</dbReference>
<evidence type="ECO:0000256" key="5">
    <source>
        <dbReference type="ARBA" id="ARBA00022840"/>
    </source>
</evidence>
<dbReference type="PANTHER" id="PTHR47964:SF1">
    <property type="entry name" value="ATP-DEPENDENT DNA HELICASE HOMOLOG RECG, CHLOROPLASTIC"/>
    <property type="match status" value="1"/>
</dbReference>
<proteinExistence type="predicted"/>
<dbReference type="Pfam" id="PF17191">
    <property type="entry name" value="RecG_wedge"/>
    <property type="match status" value="1"/>
</dbReference>
<keyword evidence="6" id="KW-0238">DNA-binding</keyword>
<evidence type="ECO:0000256" key="6">
    <source>
        <dbReference type="ARBA" id="ARBA00023125"/>
    </source>
</evidence>
<evidence type="ECO:0000256" key="3">
    <source>
        <dbReference type="ARBA" id="ARBA00022801"/>
    </source>
</evidence>
<dbReference type="PROSITE" id="PS51194">
    <property type="entry name" value="HELICASE_CTER"/>
    <property type="match status" value="1"/>
</dbReference>
<feature type="domain" description="Helicase ATP-binding" evidence="9">
    <location>
        <begin position="282"/>
        <end position="443"/>
    </location>
</feature>
<keyword evidence="2" id="KW-0227">DNA damage</keyword>
<accession>A0A368BQH0</accession>
<name>A0A368BQH0_9GAMM</name>
<dbReference type="InterPro" id="IPR012340">
    <property type="entry name" value="NA-bd_OB-fold"/>
</dbReference>
<dbReference type="GO" id="GO:0016787">
    <property type="term" value="F:hydrolase activity"/>
    <property type="evidence" value="ECO:0007669"/>
    <property type="project" value="UniProtKB-KW"/>
</dbReference>
<evidence type="ECO:0000313" key="11">
    <source>
        <dbReference type="EMBL" id="RCL39335.1"/>
    </source>
</evidence>
<dbReference type="Gene3D" id="3.40.50.300">
    <property type="entry name" value="P-loop containing nucleotide triphosphate hydrolases"/>
    <property type="match status" value="2"/>
</dbReference>
<dbReference type="GO" id="GO:0005524">
    <property type="term" value="F:ATP binding"/>
    <property type="evidence" value="ECO:0007669"/>
    <property type="project" value="UniProtKB-KW"/>
</dbReference>
<organism evidence="11 12">
    <name type="scientific">SAR86 cluster bacterium</name>
    <dbReference type="NCBI Taxonomy" id="2030880"/>
    <lineage>
        <taxon>Bacteria</taxon>
        <taxon>Pseudomonadati</taxon>
        <taxon>Pseudomonadota</taxon>
        <taxon>Gammaproteobacteria</taxon>
        <taxon>SAR86 cluster</taxon>
    </lineage>
</organism>
<evidence type="ECO:0000259" key="10">
    <source>
        <dbReference type="PROSITE" id="PS51194"/>
    </source>
</evidence>
<dbReference type="Pfam" id="PF19833">
    <property type="entry name" value="RecG_dom3_C"/>
    <property type="match status" value="1"/>
</dbReference>
<dbReference type="AlphaFoldDB" id="A0A368BQH0"/>
<keyword evidence="1" id="KW-0547">Nucleotide-binding</keyword>
<dbReference type="Pfam" id="PF00271">
    <property type="entry name" value="Helicase_C"/>
    <property type="match status" value="1"/>
</dbReference>
<dbReference type="CDD" id="cd04488">
    <property type="entry name" value="RecG_wedge_OBF"/>
    <property type="match status" value="1"/>
</dbReference>
<keyword evidence="5" id="KW-0067">ATP-binding</keyword>
<reference evidence="11 12" key="1">
    <citation type="journal article" date="2018" name="Microbiome">
        <title>Fine metagenomic profile of the Mediterranean stratified and mixed water columns revealed by assembly and recruitment.</title>
        <authorList>
            <person name="Haro-Moreno J.M."/>
            <person name="Lopez-Perez M."/>
            <person name="De La Torre J.R."/>
            <person name="Picazo A."/>
            <person name="Camacho A."/>
            <person name="Rodriguez-Valera F."/>
        </authorList>
    </citation>
    <scope>NUCLEOTIDE SEQUENCE [LARGE SCALE GENOMIC DNA]</scope>
    <source>
        <strain evidence="11">MED-G83</strain>
    </source>
</reference>
<dbReference type="EMBL" id="QOPD01000001">
    <property type="protein sequence ID" value="RCL39335.1"/>
    <property type="molecule type" value="Genomic_DNA"/>
</dbReference>
<gene>
    <name evidence="11" type="ORF">DBW97_00995</name>
</gene>
<evidence type="ECO:0000256" key="2">
    <source>
        <dbReference type="ARBA" id="ARBA00022763"/>
    </source>
</evidence>
<dbReference type="GO" id="GO:0006281">
    <property type="term" value="P:DNA repair"/>
    <property type="evidence" value="ECO:0007669"/>
    <property type="project" value="UniProtKB-KW"/>
</dbReference>
<dbReference type="PROSITE" id="PS51192">
    <property type="entry name" value="HELICASE_ATP_BIND_1"/>
    <property type="match status" value="1"/>
</dbReference>
<dbReference type="Proteomes" id="UP000252147">
    <property type="component" value="Unassembled WGS sequence"/>
</dbReference>
<dbReference type="InterPro" id="IPR027417">
    <property type="entry name" value="P-loop_NTPase"/>
</dbReference>
<comment type="caution">
    <text evidence="11">The sequence shown here is derived from an EMBL/GenBank/DDBJ whole genome shotgun (WGS) entry which is preliminary data.</text>
</comment>
<evidence type="ECO:0000259" key="9">
    <source>
        <dbReference type="PROSITE" id="PS51192"/>
    </source>
</evidence>
<dbReference type="SMART" id="SM00490">
    <property type="entry name" value="HELICc"/>
    <property type="match status" value="1"/>
</dbReference>
<dbReference type="InterPro" id="IPR045562">
    <property type="entry name" value="RecG_dom3_C"/>
</dbReference>
<sequence>MSSSPKIDASSVMVTTIKGVGEKMGAAFLKLGIKSVEDLLFHFPVDYQDRTKLTQIADLKPDREFVIRGTVEKVSQTFVPRKMLIVKVADSTGHIYLRFFYYFPGLRNLFKEGAVMEIAGTSRLGRYGLETIHPDYELCISSKFSPKILPKYRLTRGLTHQKFRNAIAQAIQMMNKQEIEVVDYFPRNNLADLSNSIQRIHAPMPDDNINDYLVGGTSPHRKRIGLEEVVANKISYLSIKHQNKNKPADIFSDELQANKIIESLPFSLTKDQKLTYQEIKNDMSSGSPMLRLLQGDVGSGKTIVAALIAASVVAEGKQVAILAPTTILAKQHYKNFLNWFGGAVKIELLTSKIPAKERREKLNGIANGTVKIIIGTHAVFQKDVVYESLSLVVYDEQHRFGVTQRLKLKEKAEDYPHQLLLSATPIPRTMAMSVLSGLDVSTIKSLPPNRKPIVTTLLSNKRREALINRIKKAIDTGSQVYWVCPLIEESDSSLIGIEDLEKVLKKEFENNQYNILHGKMPDKEKNQILESFKNKSTKILLATTVIEVGIDVPDANIMVIENSERFGLAQLHQLRGRVGRGDKESYCILMHEDNLSELSEKRLSVISETNDGFLIAEEDLKLRGPGDILGLSQTGQPSFTFYDLIADEEIQSEATKITDEIMELPIEQQRKIIERWFPAHLELSDV</sequence>
<feature type="domain" description="Helicase C-terminal" evidence="10">
    <location>
        <begin position="466"/>
        <end position="621"/>
    </location>
</feature>
<evidence type="ECO:0000256" key="8">
    <source>
        <dbReference type="ARBA" id="ARBA00049819"/>
    </source>
</evidence>
<keyword evidence="7" id="KW-0234">DNA repair</keyword>
<dbReference type="SMART" id="SM00487">
    <property type="entry name" value="DEXDc"/>
    <property type="match status" value="1"/>
</dbReference>
<evidence type="ECO:0000256" key="1">
    <source>
        <dbReference type="ARBA" id="ARBA00022741"/>
    </source>
</evidence>
<evidence type="ECO:0000256" key="7">
    <source>
        <dbReference type="ARBA" id="ARBA00023204"/>
    </source>
</evidence>
<dbReference type="InterPro" id="IPR033454">
    <property type="entry name" value="RecG_wedge"/>
</dbReference>
<evidence type="ECO:0000313" key="12">
    <source>
        <dbReference type="Proteomes" id="UP000252147"/>
    </source>
</evidence>
<dbReference type="Pfam" id="PF00270">
    <property type="entry name" value="DEAD"/>
    <property type="match status" value="1"/>
</dbReference>
<dbReference type="InterPro" id="IPR011545">
    <property type="entry name" value="DEAD/DEAH_box_helicase_dom"/>
</dbReference>
<dbReference type="Gene3D" id="2.40.50.140">
    <property type="entry name" value="Nucleic acid-binding proteins"/>
    <property type="match status" value="1"/>
</dbReference>
<dbReference type="GO" id="GO:0003677">
    <property type="term" value="F:DNA binding"/>
    <property type="evidence" value="ECO:0007669"/>
    <property type="project" value="UniProtKB-KW"/>
</dbReference>